<dbReference type="Gene3D" id="3.40.50.300">
    <property type="entry name" value="P-loop containing nucleotide triphosphate hydrolases"/>
    <property type="match status" value="1"/>
</dbReference>
<dbReference type="Gramene" id="ABO95682">
    <property type="protein sequence ID" value="ABO95682"/>
    <property type="gene ID" value="OSTLU_36881"/>
</dbReference>
<dbReference type="GeneID" id="5001586"/>
<dbReference type="InterPro" id="IPR009000">
    <property type="entry name" value="Transl_B-barrel_sf"/>
</dbReference>
<reference evidence="11 12" key="1">
    <citation type="journal article" date="2007" name="Proc. Natl. Acad. Sci. U.S.A.">
        <title>The tiny eukaryote Ostreococcus provides genomic insights into the paradox of plankton speciation.</title>
        <authorList>
            <person name="Palenik B."/>
            <person name="Grimwood J."/>
            <person name="Aerts A."/>
            <person name="Rouze P."/>
            <person name="Salamov A."/>
            <person name="Putnam N."/>
            <person name="Dupont C."/>
            <person name="Jorgensen R."/>
            <person name="Derelle E."/>
            <person name="Rombauts S."/>
            <person name="Zhou K."/>
            <person name="Otillar R."/>
            <person name="Merchant S.S."/>
            <person name="Podell S."/>
            <person name="Gaasterland T."/>
            <person name="Napoli C."/>
            <person name="Gendler K."/>
            <person name="Manuell A."/>
            <person name="Tai V."/>
            <person name="Vallon O."/>
            <person name="Piganeau G."/>
            <person name="Jancek S."/>
            <person name="Heijde M."/>
            <person name="Jabbari K."/>
            <person name="Bowler C."/>
            <person name="Lohr M."/>
            <person name="Robbens S."/>
            <person name="Werner G."/>
            <person name="Dubchak I."/>
            <person name="Pazour G.J."/>
            <person name="Ren Q."/>
            <person name="Paulsen I."/>
            <person name="Delwiche C."/>
            <person name="Schmutz J."/>
            <person name="Rokhsar D."/>
            <person name="Van de Peer Y."/>
            <person name="Moreau H."/>
            <person name="Grigoriev I.V."/>
        </authorList>
    </citation>
    <scope>NUCLEOTIDE SEQUENCE [LARGE SCALE GENOMIC DNA]</scope>
    <source>
        <strain evidence="11 12">CCE9901</strain>
    </source>
</reference>
<evidence type="ECO:0000256" key="6">
    <source>
        <dbReference type="ARBA" id="ARBA00022801"/>
    </source>
</evidence>
<dbReference type="InterPro" id="IPR000795">
    <property type="entry name" value="T_Tr_GTP-bd_dom"/>
</dbReference>
<dbReference type="PRINTS" id="PR00315">
    <property type="entry name" value="ELONGATNFCT"/>
</dbReference>
<keyword evidence="5" id="KW-0547">Nucleotide-binding</keyword>
<keyword evidence="12" id="KW-1185">Reference proteome</keyword>
<evidence type="ECO:0000256" key="5">
    <source>
        <dbReference type="ARBA" id="ARBA00022741"/>
    </source>
</evidence>
<dbReference type="eggNOG" id="KOG0458">
    <property type="taxonomic scope" value="Eukaryota"/>
</dbReference>
<dbReference type="STRING" id="436017.A4RWT6"/>
<dbReference type="KEGG" id="olu:OSTLU_36881"/>
<name>A4RWT6_OSTLU</name>
<evidence type="ECO:0000256" key="3">
    <source>
        <dbReference type="ARBA" id="ARBA00007249"/>
    </source>
</evidence>
<dbReference type="PANTHER" id="PTHR23115">
    <property type="entry name" value="TRANSLATION FACTOR"/>
    <property type="match status" value="1"/>
</dbReference>
<keyword evidence="6" id="KW-0378">Hydrolase</keyword>
<dbReference type="GO" id="GO:0006412">
    <property type="term" value="P:translation"/>
    <property type="evidence" value="ECO:0007669"/>
    <property type="project" value="UniProtKB-KW"/>
</dbReference>
<dbReference type="GO" id="GO:0005525">
    <property type="term" value="F:GTP binding"/>
    <property type="evidence" value="ECO:0007669"/>
    <property type="project" value="UniProtKB-KW"/>
</dbReference>
<comment type="catalytic activity">
    <reaction evidence="9">
        <text>GTP + H2O = GDP + phosphate + H(+)</text>
        <dbReference type="Rhea" id="RHEA:19669"/>
        <dbReference type="ChEBI" id="CHEBI:15377"/>
        <dbReference type="ChEBI" id="CHEBI:15378"/>
        <dbReference type="ChEBI" id="CHEBI:37565"/>
        <dbReference type="ChEBI" id="CHEBI:43474"/>
        <dbReference type="ChEBI" id="CHEBI:58189"/>
    </reaction>
    <physiologicalReaction direction="left-to-right" evidence="9">
        <dbReference type="Rhea" id="RHEA:19670"/>
    </physiologicalReaction>
</comment>
<dbReference type="OrthoDB" id="342024at2759"/>
<dbReference type="Pfam" id="PF00009">
    <property type="entry name" value="GTP_EFTU"/>
    <property type="match status" value="1"/>
</dbReference>
<dbReference type="PROSITE" id="PS51722">
    <property type="entry name" value="G_TR_2"/>
    <property type="match status" value="1"/>
</dbReference>
<evidence type="ECO:0000259" key="10">
    <source>
        <dbReference type="PROSITE" id="PS51722"/>
    </source>
</evidence>
<evidence type="ECO:0000256" key="7">
    <source>
        <dbReference type="ARBA" id="ARBA00022917"/>
    </source>
</evidence>
<dbReference type="OMA" id="VVQITCH"/>
<feature type="domain" description="Tr-type G" evidence="10">
    <location>
        <begin position="42"/>
        <end position="262"/>
    </location>
</feature>
<dbReference type="Proteomes" id="UP000001568">
    <property type="component" value="Chromosome 4"/>
</dbReference>
<dbReference type="Pfam" id="PF22594">
    <property type="entry name" value="GTP-eEF1A_C"/>
    <property type="match status" value="1"/>
</dbReference>
<dbReference type="SUPFAM" id="SSF50447">
    <property type="entry name" value="Translation proteins"/>
    <property type="match status" value="1"/>
</dbReference>
<comment type="subcellular location">
    <subcellularLocation>
        <location evidence="2">Cytoplasm</location>
    </subcellularLocation>
</comment>
<evidence type="ECO:0000256" key="9">
    <source>
        <dbReference type="ARBA" id="ARBA00049117"/>
    </source>
</evidence>
<comment type="similarity">
    <text evidence="3">Belongs to the TRAFAC class translation factor GTPase superfamily. Classic translation factor GTPase family. EF-Tu/EF-1A subfamily.</text>
</comment>
<dbReference type="HOGENOM" id="CLU_007265_3_5_1"/>
<dbReference type="GO" id="GO:0005737">
    <property type="term" value="C:cytoplasm"/>
    <property type="evidence" value="ECO:0007669"/>
    <property type="project" value="UniProtKB-SubCell"/>
</dbReference>
<keyword evidence="8" id="KW-0342">GTP-binding</keyword>
<evidence type="ECO:0000256" key="8">
    <source>
        <dbReference type="ARBA" id="ARBA00023134"/>
    </source>
</evidence>
<dbReference type="InterPro" id="IPR027417">
    <property type="entry name" value="P-loop_NTPase"/>
</dbReference>
<dbReference type="SUPFAM" id="SSF52540">
    <property type="entry name" value="P-loop containing nucleoside triphosphate hydrolases"/>
    <property type="match status" value="1"/>
</dbReference>
<dbReference type="RefSeq" id="XP_001417389.1">
    <property type="nucleotide sequence ID" value="XM_001417352.1"/>
</dbReference>
<dbReference type="GO" id="GO:0003924">
    <property type="term" value="F:GTPase activity"/>
    <property type="evidence" value="ECO:0007669"/>
    <property type="project" value="InterPro"/>
</dbReference>
<dbReference type="AlphaFoldDB" id="A4RWT6"/>
<evidence type="ECO:0000256" key="4">
    <source>
        <dbReference type="ARBA" id="ARBA00022490"/>
    </source>
</evidence>
<dbReference type="Gene3D" id="2.40.30.10">
    <property type="entry name" value="Translation factors"/>
    <property type="match status" value="2"/>
</dbReference>
<evidence type="ECO:0000256" key="1">
    <source>
        <dbReference type="ARBA" id="ARBA00003982"/>
    </source>
</evidence>
<evidence type="ECO:0000313" key="11">
    <source>
        <dbReference type="EMBL" id="ABO95682.1"/>
    </source>
</evidence>
<dbReference type="SUPFAM" id="SSF50465">
    <property type="entry name" value="EF-Tu/eEF-1alpha/eIF2-gamma C-terminal domain"/>
    <property type="match status" value="1"/>
</dbReference>
<sequence length="481" mass="51339">METTETLVKEFAAKTRVGGDATAFAGYEASSAERAAYTSPEGGDVHVVILGHVDAGKSTLSGRLMYALKAVDDRAMHKNVRDSKASGKSSFAWAWVMDCRPEERERGVTIDVSMKRCVLDGHRQLVVLDAPGHKDFVPNAISGASQADAGVLVIDGAMGGFENGFAATPGHTGQTREHARLARALGLHSLIVVINKMDCVEYGEERFRFVVDALQNFLIDDVGFSQEQLTFVPVSGIEGTNISPDDAAALPDALASWYRGPTLVDALRAVKIPSRGAPKPLRMPIADIITEVRSLGGAACGGKIEAGSLMKGQKLLVMPANVSATVKCVEVDGIAVDFAPIGTSVDVGLSDVDSRHLEVGSVLCHASHPITPTDEIEVRVLTTDMLRVPLLKGSRVVLHSHMLACDATIEELVAQVDTVTGDVVKASPRCITREQSAILRIRTSRNICVEPVEISPTLSRVTLRMNGKTMALGVVTAIWRS</sequence>
<evidence type="ECO:0000313" key="12">
    <source>
        <dbReference type="Proteomes" id="UP000001568"/>
    </source>
</evidence>
<accession>A4RWT6</accession>
<keyword evidence="4" id="KW-0963">Cytoplasm</keyword>
<dbReference type="InterPro" id="IPR054696">
    <property type="entry name" value="GTP-eEF1A_C"/>
</dbReference>
<organism evidence="11 12">
    <name type="scientific">Ostreococcus lucimarinus (strain CCE9901)</name>
    <dbReference type="NCBI Taxonomy" id="436017"/>
    <lineage>
        <taxon>Eukaryota</taxon>
        <taxon>Viridiplantae</taxon>
        <taxon>Chlorophyta</taxon>
        <taxon>Mamiellophyceae</taxon>
        <taxon>Mamiellales</taxon>
        <taxon>Bathycoccaceae</taxon>
        <taxon>Ostreococcus</taxon>
    </lineage>
</organism>
<proteinExistence type="inferred from homology"/>
<dbReference type="FunFam" id="2.40.30.10:FF:000020">
    <property type="entry name" value="Translation elongation factor EF-1"/>
    <property type="match status" value="1"/>
</dbReference>
<dbReference type="EMBL" id="CP000584">
    <property type="protein sequence ID" value="ABO95682.1"/>
    <property type="molecule type" value="Genomic_DNA"/>
</dbReference>
<dbReference type="InterPro" id="IPR009001">
    <property type="entry name" value="Transl_elong_EF1A/Init_IF2_C"/>
</dbReference>
<evidence type="ECO:0000256" key="2">
    <source>
        <dbReference type="ARBA" id="ARBA00004496"/>
    </source>
</evidence>
<comment type="function">
    <text evidence="1">This protein promotes the GTP-dependent binding of aminoacyl-tRNA to the A-site of ribosomes during protein biosynthesis.</text>
</comment>
<protein>
    <recommendedName>
        <fullName evidence="10">Tr-type G domain-containing protein</fullName>
    </recommendedName>
</protein>
<dbReference type="FunFam" id="3.40.50.300:FF:000204">
    <property type="entry name" value="Translation elongation factor Tu"/>
    <property type="match status" value="1"/>
</dbReference>
<gene>
    <name evidence="11" type="ORF">OSTLU_36881</name>
</gene>
<dbReference type="InterPro" id="IPR050100">
    <property type="entry name" value="TRAFAC_GTPase_members"/>
</dbReference>
<keyword evidence="7" id="KW-0648">Protein biosynthesis</keyword>